<dbReference type="EC" id="2.5.1.25" evidence="1"/>
<gene>
    <name evidence="9" type="ORF">RND81_12G004200</name>
</gene>
<comment type="catalytic activity">
    <reaction evidence="6">
        <text>a uridine in tRNA + S-adenosyl-L-methionine = a 3-[(3S)-3-amino-3-carboxypropyl]uridine in tRNA + S-methyl-5'-thioadenosine + H(+)</text>
        <dbReference type="Rhea" id="RHEA:62432"/>
        <dbReference type="Rhea" id="RHEA-COMP:13339"/>
        <dbReference type="Rhea" id="RHEA-COMP:16092"/>
        <dbReference type="ChEBI" id="CHEBI:15378"/>
        <dbReference type="ChEBI" id="CHEBI:17509"/>
        <dbReference type="ChEBI" id="CHEBI:59789"/>
        <dbReference type="ChEBI" id="CHEBI:65315"/>
        <dbReference type="ChEBI" id="CHEBI:82930"/>
        <dbReference type="EC" id="2.5.1.25"/>
    </reaction>
</comment>
<comment type="similarity">
    <text evidence="5">Belongs to the TDD superfamily. DTWD2 family.</text>
</comment>
<keyword evidence="3" id="KW-0949">S-adenosyl-L-methionine</keyword>
<evidence type="ECO:0000256" key="5">
    <source>
        <dbReference type="ARBA" id="ARBA00034489"/>
    </source>
</evidence>
<sequence length="252" mass="27989">MEEATEQPASPPQTDPSATASGRRICTGGCERPVNVCLCDKIPSELIPTTTKIVVLQHPHELRHKLATVPLISKCLKNCHVIVGRKLREGSSPILDSVYHQSHRSHSAFFLFPGAKSTPAVDINQWKSSMSDSCTEGCVMIVFDGTWKHAKEMMSASLPFLSKFATCVQFNCDFDVSGGSIYDSELILRKEPYRGCMSTMEAVARALRALEPDGIQIEAILVDVLKTMVRLQACYLKHMKPRPRSLKKELEK</sequence>
<reference evidence="9" key="1">
    <citation type="submission" date="2024-03" db="EMBL/GenBank/DDBJ databases">
        <title>WGS assembly of Saponaria officinalis var. Norfolk2.</title>
        <authorList>
            <person name="Jenkins J."/>
            <person name="Shu S."/>
            <person name="Grimwood J."/>
            <person name="Barry K."/>
            <person name="Goodstein D."/>
            <person name="Schmutz J."/>
            <person name="Leebens-Mack J."/>
            <person name="Osbourn A."/>
        </authorList>
    </citation>
    <scope>NUCLEOTIDE SEQUENCE [LARGE SCALE GENOMIC DNA]</scope>
    <source>
        <strain evidence="9">JIC</strain>
    </source>
</reference>
<dbReference type="InterPro" id="IPR039262">
    <property type="entry name" value="DTWD2/TAPT"/>
</dbReference>
<dbReference type="GO" id="GO:0008033">
    <property type="term" value="P:tRNA processing"/>
    <property type="evidence" value="ECO:0007669"/>
    <property type="project" value="UniProtKB-KW"/>
</dbReference>
<evidence type="ECO:0000256" key="1">
    <source>
        <dbReference type="ARBA" id="ARBA00012386"/>
    </source>
</evidence>
<evidence type="ECO:0000259" key="8">
    <source>
        <dbReference type="SMART" id="SM01144"/>
    </source>
</evidence>
<protein>
    <recommendedName>
        <fullName evidence="1">tRNA-uridine aminocarboxypropyltransferase</fullName>
        <ecNumber evidence="1">2.5.1.25</ecNumber>
    </recommendedName>
</protein>
<dbReference type="AlphaFoldDB" id="A0AAW1H1J9"/>
<feature type="region of interest" description="Disordered" evidence="7">
    <location>
        <begin position="1"/>
        <end position="21"/>
    </location>
</feature>
<evidence type="ECO:0000256" key="4">
    <source>
        <dbReference type="ARBA" id="ARBA00022694"/>
    </source>
</evidence>
<proteinExistence type="inferred from homology"/>
<feature type="domain" description="DTW" evidence="8">
    <location>
        <begin position="23"/>
        <end position="237"/>
    </location>
</feature>
<evidence type="ECO:0000256" key="3">
    <source>
        <dbReference type="ARBA" id="ARBA00022691"/>
    </source>
</evidence>
<organism evidence="9 10">
    <name type="scientific">Saponaria officinalis</name>
    <name type="common">Common soapwort</name>
    <name type="synonym">Lychnis saponaria</name>
    <dbReference type="NCBI Taxonomy" id="3572"/>
    <lineage>
        <taxon>Eukaryota</taxon>
        <taxon>Viridiplantae</taxon>
        <taxon>Streptophyta</taxon>
        <taxon>Embryophyta</taxon>
        <taxon>Tracheophyta</taxon>
        <taxon>Spermatophyta</taxon>
        <taxon>Magnoliopsida</taxon>
        <taxon>eudicotyledons</taxon>
        <taxon>Gunneridae</taxon>
        <taxon>Pentapetalae</taxon>
        <taxon>Caryophyllales</taxon>
        <taxon>Caryophyllaceae</taxon>
        <taxon>Caryophylleae</taxon>
        <taxon>Saponaria</taxon>
    </lineage>
</organism>
<evidence type="ECO:0000313" key="10">
    <source>
        <dbReference type="Proteomes" id="UP001443914"/>
    </source>
</evidence>
<dbReference type="Pfam" id="PF03942">
    <property type="entry name" value="DTW"/>
    <property type="match status" value="1"/>
</dbReference>
<dbReference type="PANTHER" id="PTHR21392">
    <property type="entry name" value="TRNA-URIDINE AMINOCARBOXYPROPYLTRANSFERASE 2"/>
    <property type="match status" value="1"/>
</dbReference>
<keyword evidence="2" id="KW-0808">Transferase</keyword>
<evidence type="ECO:0000256" key="2">
    <source>
        <dbReference type="ARBA" id="ARBA00022679"/>
    </source>
</evidence>
<keyword evidence="4" id="KW-0819">tRNA processing</keyword>
<evidence type="ECO:0000256" key="7">
    <source>
        <dbReference type="SAM" id="MobiDB-lite"/>
    </source>
</evidence>
<dbReference type="EMBL" id="JBDFQZ010000012">
    <property type="protein sequence ID" value="KAK9671060.1"/>
    <property type="molecule type" value="Genomic_DNA"/>
</dbReference>
<evidence type="ECO:0000313" key="9">
    <source>
        <dbReference type="EMBL" id="KAK9671060.1"/>
    </source>
</evidence>
<dbReference type="SMART" id="SM01144">
    <property type="entry name" value="DTW"/>
    <property type="match status" value="1"/>
</dbReference>
<dbReference type="InterPro" id="IPR005636">
    <property type="entry name" value="DTW"/>
</dbReference>
<accession>A0AAW1H1J9</accession>
<name>A0AAW1H1J9_SAPOF</name>
<dbReference type="Proteomes" id="UP001443914">
    <property type="component" value="Unassembled WGS sequence"/>
</dbReference>
<dbReference type="PANTHER" id="PTHR21392:SF0">
    <property type="entry name" value="TRNA-URIDINE AMINOCARBOXYPROPYLTRANSFERASE 2"/>
    <property type="match status" value="1"/>
</dbReference>
<comment type="caution">
    <text evidence="9">The sequence shown here is derived from an EMBL/GenBank/DDBJ whole genome shotgun (WGS) entry which is preliminary data.</text>
</comment>
<dbReference type="GO" id="GO:0016432">
    <property type="term" value="F:tRNA-uridine aminocarboxypropyltransferase activity"/>
    <property type="evidence" value="ECO:0007669"/>
    <property type="project" value="UniProtKB-EC"/>
</dbReference>
<keyword evidence="10" id="KW-1185">Reference proteome</keyword>
<evidence type="ECO:0000256" key="6">
    <source>
        <dbReference type="ARBA" id="ARBA00048718"/>
    </source>
</evidence>